<evidence type="ECO:0000313" key="2">
    <source>
        <dbReference type="EMBL" id="NWY06902.1"/>
    </source>
</evidence>
<dbReference type="InterPro" id="IPR008984">
    <property type="entry name" value="SMAD_FHA_dom_sf"/>
</dbReference>
<comment type="caution">
    <text evidence="2">The sequence shown here is derived from an EMBL/GenBank/DDBJ whole genome shotgun (WGS) entry which is preliminary data.</text>
</comment>
<dbReference type="Pfam" id="PF10401">
    <property type="entry name" value="IRF-3"/>
    <property type="match status" value="1"/>
</dbReference>
<organism evidence="2 3">
    <name type="scientific">Nothoprocta ornata</name>
    <dbReference type="NCBI Taxonomy" id="83376"/>
    <lineage>
        <taxon>Eukaryota</taxon>
        <taxon>Metazoa</taxon>
        <taxon>Chordata</taxon>
        <taxon>Craniata</taxon>
        <taxon>Vertebrata</taxon>
        <taxon>Euteleostomi</taxon>
        <taxon>Archelosauria</taxon>
        <taxon>Archosauria</taxon>
        <taxon>Dinosauria</taxon>
        <taxon>Saurischia</taxon>
        <taxon>Theropoda</taxon>
        <taxon>Coelurosauria</taxon>
        <taxon>Aves</taxon>
        <taxon>Palaeognathae</taxon>
        <taxon>Tinamiformes</taxon>
        <taxon>Tinamidae</taxon>
        <taxon>Nothoprocta</taxon>
    </lineage>
</organism>
<dbReference type="Gene3D" id="2.60.200.10">
    <property type="match status" value="1"/>
</dbReference>
<dbReference type="GO" id="GO:0000978">
    <property type="term" value="F:RNA polymerase II cis-regulatory region sequence-specific DNA binding"/>
    <property type="evidence" value="ECO:0007669"/>
    <property type="project" value="TreeGrafter"/>
</dbReference>
<evidence type="ECO:0000259" key="1">
    <source>
        <dbReference type="Pfam" id="PF10401"/>
    </source>
</evidence>
<dbReference type="InterPro" id="IPR019471">
    <property type="entry name" value="Interferon_reg_factor-3"/>
</dbReference>
<gene>
    <name evidence="2" type="primary">Irf5</name>
    <name evidence="2" type="ORF">NOTORN_R08433</name>
</gene>
<dbReference type="PANTHER" id="PTHR11949:SF10">
    <property type="entry name" value="INTERFERON REGULATORY FACTOR 5"/>
    <property type="match status" value="1"/>
</dbReference>
<feature type="domain" description="Interferon regulatory factor-3" evidence="1">
    <location>
        <begin position="1"/>
        <end position="53"/>
    </location>
</feature>
<dbReference type="GO" id="GO:0002376">
    <property type="term" value="P:immune system process"/>
    <property type="evidence" value="ECO:0007669"/>
    <property type="project" value="TreeGrafter"/>
</dbReference>
<dbReference type="GO" id="GO:0000981">
    <property type="term" value="F:DNA-binding transcription factor activity, RNA polymerase II-specific"/>
    <property type="evidence" value="ECO:0007669"/>
    <property type="project" value="TreeGrafter"/>
</dbReference>
<dbReference type="Proteomes" id="UP000531938">
    <property type="component" value="Unassembled WGS sequence"/>
</dbReference>
<accession>A0A7K7BF62</accession>
<dbReference type="SUPFAM" id="SSF49879">
    <property type="entry name" value="SMAD/FHA domain"/>
    <property type="match status" value="1"/>
</dbReference>
<protein>
    <submittedName>
        <fullName evidence="2">IRF5 factor</fullName>
    </submittedName>
</protein>
<evidence type="ECO:0000313" key="3">
    <source>
        <dbReference type="Proteomes" id="UP000531938"/>
    </source>
</evidence>
<keyword evidence="3" id="KW-1185">Reference proteome</keyword>
<dbReference type="InterPro" id="IPR017855">
    <property type="entry name" value="SMAD-like_dom_sf"/>
</dbReference>
<reference evidence="2 3" key="1">
    <citation type="submission" date="2019-09" db="EMBL/GenBank/DDBJ databases">
        <title>Bird 10,000 Genomes (B10K) Project - Family phase.</title>
        <authorList>
            <person name="Zhang G."/>
        </authorList>
    </citation>
    <scope>NUCLEOTIDE SEQUENCE [LARGE SCALE GENOMIC DNA]</scope>
    <source>
        <strain evidence="2">B10K-MSB-03</strain>
    </source>
</reference>
<name>A0A7K7BF62_9AVES</name>
<sequence>LIRFQKGQTATPPPFEILLCFGEEWPDHKPKEKKLITVQVVPVAARLLLELFSGELSWSADSVPLHISPPDLEDRLLEQFKELHALWQGQQRPPPPG</sequence>
<feature type="non-terminal residue" evidence="2">
    <location>
        <position position="97"/>
    </location>
</feature>
<proteinExistence type="predicted"/>
<dbReference type="EMBL" id="VZSH01000351">
    <property type="protein sequence ID" value="NWY06902.1"/>
    <property type="molecule type" value="Genomic_DNA"/>
</dbReference>
<dbReference type="AlphaFoldDB" id="A0A7K7BF62"/>
<dbReference type="GO" id="GO:0005634">
    <property type="term" value="C:nucleus"/>
    <property type="evidence" value="ECO:0007669"/>
    <property type="project" value="TreeGrafter"/>
</dbReference>
<feature type="non-terminal residue" evidence="2">
    <location>
        <position position="1"/>
    </location>
</feature>
<dbReference type="PANTHER" id="PTHR11949">
    <property type="entry name" value="INTERFERON REGULATORY FACTOR"/>
    <property type="match status" value="1"/>
</dbReference>